<feature type="domain" description="Ionotropic receptor 75a N-terminal" evidence="10">
    <location>
        <begin position="92"/>
        <end position="205"/>
    </location>
</feature>
<evidence type="ECO:0000256" key="6">
    <source>
        <dbReference type="ARBA" id="ARBA00023170"/>
    </source>
</evidence>
<evidence type="ECO:0000313" key="12">
    <source>
        <dbReference type="Proteomes" id="UP001314205"/>
    </source>
</evidence>
<dbReference type="PANTHER" id="PTHR42643:SF33">
    <property type="entry name" value="GLUTAMATE RECEPTOR 2-LIKE PROTEIN"/>
    <property type="match status" value="1"/>
</dbReference>
<evidence type="ECO:0000313" key="11">
    <source>
        <dbReference type="EMBL" id="CAK1596061.1"/>
    </source>
</evidence>
<dbReference type="SUPFAM" id="SSF53850">
    <property type="entry name" value="Periplasmic binding protein-like II"/>
    <property type="match status" value="1"/>
</dbReference>
<comment type="subcellular location">
    <subcellularLocation>
        <location evidence="1">Cell membrane</location>
        <topology evidence="1">Multi-pass membrane protein</topology>
    </subcellularLocation>
</comment>
<evidence type="ECO:0000256" key="7">
    <source>
        <dbReference type="ARBA" id="ARBA00023180"/>
    </source>
</evidence>
<protein>
    <recommendedName>
        <fullName evidence="10">Ionotropic receptor 75a N-terminal domain-containing protein</fullName>
    </recommendedName>
</protein>
<comment type="caution">
    <text evidence="11">The sequence shown here is derived from an EMBL/GenBank/DDBJ whole genome shotgun (WGS) entry which is preliminary data.</text>
</comment>
<dbReference type="EMBL" id="CAVLGL010000093">
    <property type="protein sequence ID" value="CAK1596061.1"/>
    <property type="molecule type" value="Genomic_DNA"/>
</dbReference>
<keyword evidence="2" id="KW-1003">Cell membrane</keyword>
<keyword evidence="7" id="KW-0325">Glycoprotein</keyword>
<dbReference type="AlphaFoldDB" id="A0AAV1LLN1"/>
<evidence type="ECO:0000256" key="2">
    <source>
        <dbReference type="ARBA" id="ARBA00022475"/>
    </source>
</evidence>
<dbReference type="Gene3D" id="3.40.190.10">
    <property type="entry name" value="Periplasmic binding protein-like II"/>
    <property type="match status" value="1"/>
</dbReference>
<evidence type="ECO:0000256" key="5">
    <source>
        <dbReference type="ARBA" id="ARBA00023136"/>
    </source>
</evidence>
<evidence type="ECO:0000259" key="10">
    <source>
        <dbReference type="Pfam" id="PF24576"/>
    </source>
</evidence>
<accession>A0AAV1LLN1</accession>
<evidence type="ECO:0000256" key="8">
    <source>
        <dbReference type="SAM" id="Phobius"/>
    </source>
</evidence>
<gene>
    <name evidence="11" type="ORF">PARMNEM_LOCUS15455</name>
</gene>
<proteinExistence type="predicted"/>
<keyword evidence="12" id="KW-1185">Reference proteome</keyword>
<evidence type="ECO:0000256" key="3">
    <source>
        <dbReference type="ARBA" id="ARBA00022692"/>
    </source>
</evidence>
<evidence type="ECO:0000256" key="4">
    <source>
        <dbReference type="ARBA" id="ARBA00022989"/>
    </source>
</evidence>
<reference evidence="11 12" key="1">
    <citation type="submission" date="2023-11" db="EMBL/GenBank/DDBJ databases">
        <authorList>
            <person name="Hedman E."/>
            <person name="Englund M."/>
            <person name="Stromberg M."/>
            <person name="Nyberg Akerstrom W."/>
            <person name="Nylinder S."/>
            <person name="Jareborg N."/>
            <person name="Kallberg Y."/>
            <person name="Kronander E."/>
        </authorList>
    </citation>
    <scope>NUCLEOTIDE SEQUENCE [LARGE SCALE GENOMIC DNA]</scope>
</reference>
<dbReference type="InterPro" id="IPR052192">
    <property type="entry name" value="Insect_Ionotropic_Sensory_Rcpt"/>
</dbReference>
<dbReference type="Gene3D" id="1.10.287.70">
    <property type="match status" value="1"/>
</dbReference>
<keyword evidence="4 8" id="KW-1133">Transmembrane helix</keyword>
<keyword evidence="5 8" id="KW-0472">Membrane</keyword>
<dbReference type="Proteomes" id="UP001314205">
    <property type="component" value="Unassembled WGS sequence"/>
</dbReference>
<keyword evidence="3 8" id="KW-0812">Transmembrane</keyword>
<dbReference type="Pfam" id="PF24576">
    <property type="entry name" value="IR75A_N"/>
    <property type="match status" value="1"/>
</dbReference>
<evidence type="ECO:0000256" key="1">
    <source>
        <dbReference type="ARBA" id="ARBA00004651"/>
    </source>
</evidence>
<keyword evidence="6" id="KW-0675">Receptor</keyword>
<dbReference type="PANTHER" id="PTHR42643">
    <property type="entry name" value="IONOTROPIC RECEPTOR 20A-RELATED"/>
    <property type="match status" value="1"/>
</dbReference>
<feature type="transmembrane region" description="Helical" evidence="8">
    <location>
        <begin position="615"/>
        <end position="639"/>
    </location>
</feature>
<name>A0AAV1LLN1_9NEOP</name>
<dbReference type="InterPro" id="IPR057074">
    <property type="entry name" value="IR75A_N"/>
</dbReference>
<evidence type="ECO:0000256" key="9">
    <source>
        <dbReference type="SAM" id="SignalP"/>
    </source>
</evidence>
<feature type="signal peptide" evidence="9">
    <location>
        <begin position="1"/>
        <end position="23"/>
    </location>
</feature>
<feature type="chain" id="PRO_5043684905" description="Ionotropic receptor 75a N-terminal domain-containing protein" evidence="9">
    <location>
        <begin position="24"/>
        <end position="648"/>
    </location>
</feature>
<feature type="transmembrane region" description="Helical" evidence="8">
    <location>
        <begin position="427"/>
        <end position="451"/>
    </location>
</feature>
<keyword evidence="9" id="KW-0732">Signal</keyword>
<organism evidence="11 12">
    <name type="scientific">Parnassius mnemosyne</name>
    <name type="common">clouded apollo</name>
    <dbReference type="NCBI Taxonomy" id="213953"/>
    <lineage>
        <taxon>Eukaryota</taxon>
        <taxon>Metazoa</taxon>
        <taxon>Ecdysozoa</taxon>
        <taxon>Arthropoda</taxon>
        <taxon>Hexapoda</taxon>
        <taxon>Insecta</taxon>
        <taxon>Pterygota</taxon>
        <taxon>Neoptera</taxon>
        <taxon>Endopterygota</taxon>
        <taxon>Lepidoptera</taxon>
        <taxon>Glossata</taxon>
        <taxon>Ditrysia</taxon>
        <taxon>Papilionoidea</taxon>
        <taxon>Papilionidae</taxon>
        <taxon>Parnassiinae</taxon>
        <taxon>Parnassini</taxon>
        <taxon>Parnassius</taxon>
        <taxon>Driopa</taxon>
    </lineage>
</organism>
<sequence length="648" mass="74546">MNFLTIKALEIMFLIINIKEALSASEKEMQIIIDVVNSYEKPTDVVAIVCWRKYLKFSFVNKLRKLEKPKRVLFITKHEVCENKLPSKNLIFITDTRCPNIKDILFNANSCNKFNNPNRWIILGNMLIKNNEITHDFTNLNIMIDSEVILLQLYAKIFKLYMPYKIGPKNNGWIIESFATWDPIHGLNKSKEIDIATSVRRKDLSREPITMSVVVTENMTKSELPEIRNIHRDTLAKSSFLHYMPIYDFTNATMAIIYAETWGYLLNGTWNGMVGDVAQGKAEFAGTVMFITKERLPVLEYMNSPSSTSVKFVFREPSLSYENNLFLLPFKPVVWYCIVGLVFLLMFILFINARWENVKSCNKNKIDHTILQPNVSDIAIMVISAISQQGSSTELKGQYILKCTARFSTVLPRLTLYLDATGSLGRVVMFILFFTFVFLYTSYSASIVALLQSTSNQIRTLSDLLNSKLELGAEDIVYNRYLFSTATEPVKKAIYQNKIAPRGSKANFMKLEDGVRKLQKEPFAFNMNTGLGYRLVEQYFYEHEKCGLREISYFVNNKPWQTCRKDSPYKEIFKIGSFRSQEHGFNVRINKIVYSKKPICIAKGGKFGSVNMTDFYPALLTLLYGIISALVILLFEILVHRKQFKGKS</sequence>
<feature type="transmembrane region" description="Helical" evidence="8">
    <location>
        <begin position="333"/>
        <end position="353"/>
    </location>
</feature>
<dbReference type="GO" id="GO:0005886">
    <property type="term" value="C:plasma membrane"/>
    <property type="evidence" value="ECO:0007669"/>
    <property type="project" value="UniProtKB-SubCell"/>
</dbReference>